<dbReference type="Pfam" id="PF03796">
    <property type="entry name" value="DnaB_C"/>
    <property type="match status" value="1"/>
</dbReference>
<dbReference type="EC" id="5.6.2.3" evidence="16 17"/>
<dbReference type="GO" id="GO:0004519">
    <property type="term" value="F:endonuclease activity"/>
    <property type="evidence" value="ECO:0007669"/>
    <property type="project" value="InterPro"/>
</dbReference>
<sequence>MSDNYMFANDDPLESLRIPPHSIPAEQAVLGGLMLDNQTWDSVADKVQEVDFYRRDHRLIFRVIAQLAEKQSPFDIITISEALAGELEDTGGLAYLGWLAKNTPSAANIVTYANIVRDRSVLRQLIHVGTTIADSAFNPEGRETAELLESAEREVFKIAEQRQRGQGGFIPIKALLAKAVDRIETLFEQDGNITGAATGFSDFDQLTSGLQPADLIIVAGRPSMGKCFGKGTPILMYSGAVKAVEDIQVGDELMGDDSTPRRVLSLARGREAMYWVRQNKAMAYRVNQAHILSLKRSRNDGKHKNGDVLNVPLTDYLAASAKFRSNYKGYKVAVEFTEQALPFCPYFLGLWLGDGVSASVDIATTDAEVVAYLRDYAAQLNLQLTEKFAKDKDGNDKCPLYSISSQQRGNHQNQFSLQKILREQGLLNNKHIPQAFLLNSRANRLKLLAGLIDSDGHYASRYKMYEITQKNAALARQIKFLCDSLGYRTSLIEKQASIKARDFQTTVYRVRFTGDVDAIPVRVARKKAAAWVSNRTWQQTGVSVEYDGVDDYYGFVCDGNRLFLLEDMTVVHNTTIAMNMAENIAIKSDKAVAVFSMEMPGDALAMRMMSSLGRIDQHKVRTGKLEDDEWPRLTSAINLLAETKLFIDDTPALSPTEVRSRARRLTREHGQLGLIVLDYLQLMQSPSSGENRVQQISDISRGLKALAKELNVPVIALSQLNRNLEQRPNKRPVMSDLRECVTGDTLVLLADGRRLPISELVGQTPEVVSVSPQGQLQTAATDLVWSVGRKEIVKVSLASGRTIRCTKEHRLRGLSDWQRAGQLQPGDKLHTLADNALVWDRVVAIEPAGEEEVFDLTVPGNACWLADGIVSHNSGAIEQDADLIVFVYRDEVYNEDSPDKGIAEIIIGKQRNGPLGTVRLTFLGQYTRFENFSGQSYSAEDYE</sequence>
<dbReference type="NCBIfam" id="TIGR01445">
    <property type="entry name" value="intein_Nterm"/>
    <property type="match status" value="1"/>
</dbReference>
<dbReference type="GO" id="GO:0005524">
    <property type="term" value="F:ATP binding"/>
    <property type="evidence" value="ECO:0007669"/>
    <property type="project" value="UniProtKB-UniRule"/>
</dbReference>
<reference evidence="20 21" key="1">
    <citation type="submission" date="2017-11" db="EMBL/GenBank/DDBJ databases">
        <title>Draft Genome Sequence of Methylobacter psychrotolerans Sph1T, an Obligate Methanotroph from Low-Temperature Environments.</title>
        <authorList>
            <person name="Oshkin I.Y."/>
            <person name="Miroshnikov K."/>
            <person name="Belova S.E."/>
            <person name="Korzhenkov A."/>
            <person name="Toshchakov S.V."/>
            <person name="Dedysh S.N."/>
        </authorList>
    </citation>
    <scope>NUCLEOTIDE SEQUENCE [LARGE SCALE GENOMIC DNA]</scope>
    <source>
        <strain evidence="20 21">Sph1</strain>
    </source>
</reference>
<accession>A0A2S5CLP8</accession>
<dbReference type="CDD" id="cd00081">
    <property type="entry name" value="Hint"/>
    <property type="match status" value="1"/>
</dbReference>
<dbReference type="Pfam" id="PF05204">
    <property type="entry name" value="Hom_end"/>
    <property type="match status" value="1"/>
</dbReference>
<dbReference type="FunFam" id="1.10.860.10:FF:000001">
    <property type="entry name" value="Replicative DNA helicase"/>
    <property type="match status" value="1"/>
</dbReference>
<evidence type="ECO:0000256" key="3">
    <source>
        <dbReference type="ARBA" id="ARBA00022705"/>
    </source>
</evidence>
<evidence type="ECO:0000313" key="20">
    <source>
        <dbReference type="EMBL" id="POZ51740.1"/>
    </source>
</evidence>
<gene>
    <name evidence="20" type="ORF">AADEFJLK_02614</name>
</gene>
<keyword evidence="9 17" id="KW-0067">ATP-binding</keyword>
<evidence type="ECO:0000256" key="15">
    <source>
        <dbReference type="ARBA" id="ARBA00048954"/>
    </source>
</evidence>
<dbReference type="InterPro" id="IPR004042">
    <property type="entry name" value="Intein_endonuc_central"/>
</dbReference>
<keyword evidence="10" id="KW-0651">Protein splicing</keyword>
<evidence type="ECO:0000256" key="9">
    <source>
        <dbReference type="ARBA" id="ARBA00022840"/>
    </source>
</evidence>
<dbReference type="NCBIfam" id="TIGR01443">
    <property type="entry name" value="intein_Cterm"/>
    <property type="match status" value="1"/>
</dbReference>
<dbReference type="SUPFAM" id="SSF48024">
    <property type="entry name" value="N-terminal domain of DnaB helicase"/>
    <property type="match status" value="1"/>
</dbReference>
<comment type="function">
    <text evidence="14">The intein is an endonuclease.</text>
</comment>
<dbReference type="Pfam" id="PF05203">
    <property type="entry name" value="Hom_end_hint"/>
    <property type="match status" value="1"/>
</dbReference>
<dbReference type="NCBIfam" id="TIGR00665">
    <property type="entry name" value="DnaB"/>
    <property type="match status" value="1"/>
</dbReference>
<dbReference type="InterPro" id="IPR003586">
    <property type="entry name" value="Hint_dom_C"/>
</dbReference>
<dbReference type="InterPro" id="IPR027434">
    <property type="entry name" value="Homing_endonucl"/>
</dbReference>
<evidence type="ECO:0000256" key="11">
    <source>
        <dbReference type="ARBA" id="ARBA00023125"/>
    </source>
</evidence>
<keyword evidence="4" id="KW-0677">Repeat</keyword>
<evidence type="ECO:0000313" key="21">
    <source>
        <dbReference type="Proteomes" id="UP000237423"/>
    </source>
</evidence>
<evidence type="ECO:0000256" key="7">
    <source>
        <dbReference type="ARBA" id="ARBA00022806"/>
    </source>
</evidence>
<evidence type="ECO:0000256" key="1">
    <source>
        <dbReference type="ARBA" id="ARBA00008428"/>
    </source>
</evidence>
<dbReference type="InterPro" id="IPR030934">
    <property type="entry name" value="Intein_C"/>
</dbReference>
<keyword evidence="8" id="KW-0068">Autocatalytic cleavage</keyword>
<evidence type="ECO:0000256" key="2">
    <source>
        <dbReference type="ARBA" id="ARBA00022515"/>
    </source>
</evidence>
<dbReference type="SMART" id="SM00305">
    <property type="entry name" value="HintC"/>
    <property type="match status" value="1"/>
</dbReference>
<dbReference type="GO" id="GO:1990077">
    <property type="term" value="C:primosome complex"/>
    <property type="evidence" value="ECO:0007669"/>
    <property type="project" value="UniProtKB-UniRule"/>
</dbReference>
<keyword evidence="7 17" id="KW-0347">Helicase</keyword>
<dbReference type="CDD" id="cd00984">
    <property type="entry name" value="DnaB_C"/>
    <property type="match status" value="1"/>
</dbReference>
<dbReference type="InterPro" id="IPR003587">
    <property type="entry name" value="Hint_dom_N"/>
</dbReference>
<dbReference type="InterPro" id="IPR006141">
    <property type="entry name" value="Intein_N"/>
</dbReference>
<name>A0A2S5CLP8_9GAMM</name>
<evidence type="ECO:0000259" key="19">
    <source>
        <dbReference type="PROSITE" id="PS51199"/>
    </source>
</evidence>
<dbReference type="GO" id="GO:0016539">
    <property type="term" value="P:intein-mediated protein splicing"/>
    <property type="evidence" value="ECO:0007669"/>
    <property type="project" value="InterPro"/>
</dbReference>
<dbReference type="InterPro" id="IPR007693">
    <property type="entry name" value="DNA_helicase_DnaB-like_N"/>
</dbReference>
<dbReference type="AlphaFoldDB" id="A0A2S5CLP8"/>
<dbReference type="EMBL" id="PGFZ01000005">
    <property type="protein sequence ID" value="POZ51740.1"/>
    <property type="molecule type" value="Genomic_DNA"/>
</dbReference>
<evidence type="ECO:0000256" key="4">
    <source>
        <dbReference type="ARBA" id="ARBA00022737"/>
    </source>
</evidence>
<keyword evidence="5 17" id="KW-0547">Nucleotide-binding</keyword>
<dbReference type="Proteomes" id="UP000237423">
    <property type="component" value="Unassembled WGS sequence"/>
</dbReference>
<dbReference type="InterPro" id="IPR027417">
    <property type="entry name" value="P-loop_NTPase"/>
</dbReference>
<dbReference type="PRINTS" id="PR00379">
    <property type="entry name" value="INTEIN"/>
</dbReference>
<dbReference type="Gene3D" id="3.10.28.10">
    <property type="entry name" value="Homing endonucleases"/>
    <property type="match status" value="1"/>
</dbReference>
<feature type="domain" description="SF4 helicase" evidence="19">
    <location>
        <begin position="189"/>
        <end position="226"/>
    </location>
</feature>
<dbReference type="InterPro" id="IPR036185">
    <property type="entry name" value="DNA_heli_DnaB-like_N_sf"/>
</dbReference>
<dbReference type="PROSITE" id="PS50818">
    <property type="entry name" value="INTEIN_C_TER"/>
    <property type="match status" value="1"/>
</dbReference>
<dbReference type="InterPro" id="IPR007869">
    <property type="entry name" value="Homing_endonuc_PI-Sce"/>
</dbReference>
<evidence type="ECO:0000256" key="6">
    <source>
        <dbReference type="ARBA" id="ARBA00022801"/>
    </source>
</evidence>
<evidence type="ECO:0000256" key="13">
    <source>
        <dbReference type="ARBA" id="ARBA00044932"/>
    </source>
</evidence>
<proteinExistence type="inferred from homology"/>
<dbReference type="GO" id="GO:0003677">
    <property type="term" value="F:DNA binding"/>
    <property type="evidence" value="ECO:0007669"/>
    <property type="project" value="UniProtKB-UniRule"/>
</dbReference>
<dbReference type="PROSITE" id="PS50819">
    <property type="entry name" value="INTEIN_ENDONUCLEASE"/>
    <property type="match status" value="1"/>
</dbReference>
<dbReference type="SMART" id="SM00306">
    <property type="entry name" value="HintN"/>
    <property type="match status" value="2"/>
</dbReference>
<comment type="similarity">
    <text evidence="1 17">Belongs to the helicase family. DnaB subfamily.</text>
</comment>
<dbReference type="SUPFAM" id="SSF52540">
    <property type="entry name" value="P-loop containing nucleoside triphosphate hydrolases"/>
    <property type="match status" value="1"/>
</dbReference>
<evidence type="ECO:0000256" key="14">
    <source>
        <dbReference type="ARBA" id="ARBA00044940"/>
    </source>
</evidence>
<dbReference type="PANTHER" id="PTHR30153:SF2">
    <property type="entry name" value="REPLICATIVE DNA HELICASE"/>
    <property type="match status" value="1"/>
</dbReference>
<dbReference type="InterPro" id="IPR007694">
    <property type="entry name" value="DNA_helicase_DnaB-like_C"/>
</dbReference>
<feature type="domain" description="DOD-type homing endonuclease" evidence="18">
    <location>
        <begin position="347"/>
        <end position="487"/>
    </location>
</feature>
<dbReference type="GO" id="GO:0005829">
    <property type="term" value="C:cytosol"/>
    <property type="evidence" value="ECO:0007669"/>
    <property type="project" value="TreeGrafter"/>
</dbReference>
<dbReference type="Gene3D" id="1.10.860.10">
    <property type="entry name" value="DNAb Helicase, Chain A"/>
    <property type="match status" value="1"/>
</dbReference>
<keyword evidence="12" id="KW-0413">Isomerase</keyword>
<dbReference type="Pfam" id="PF00772">
    <property type="entry name" value="DnaB"/>
    <property type="match status" value="1"/>
</dbReference>
<dbReference type="InterPro" id="IPR007692">
    <property type="entry name" value="DNA_helicase_DnaB"/>
</dbReference>
<organism evidence="20 21">
    <name type="scientific">Methylovulum psychrotolerans</name>
    <dbReference type="NCBI Taxonomy" id="1704499"/>
    <lineage>
        <taxon>Bacteria</taxon>
        <taxon>Pseudomonadati</taxon>
        <taxon>Pseudomonadota</taxon>
        <taxon>Gammaproteobacteria</taxon>
        <taxon>Methylococcales</taxon>
        <taxon>Methylococcaceae</taxon>
        <taxon>Methylovulum</taxon>
    </lineage>
</organism>
<keyword evidence="11 17" id="KW-0238">DNA-binding</keyword>
<evidence type="ECO:0000259" key="18">
    <source>
        <dbReference type="PROSITE" id="PS50819"/>
    </source>
</evidence>
<feature type="domain" description="SF4 helicase" evidence="19">
    <location>
        <begin position="574"/>
        <end position="741"/>
    </location>
</feature>
<dbReference type="Gene3D" id="3.40.50.300">
    <property type="entry name" value="P-loop containing nucleotide triphosphate hydrolases"/>
    <property type="match status" value="3"/>
</dbReference>
<dbReference type="InterPro" id="IPR006142">
    <property type="entry name" value="INTEIN"/>
</dbReference>
<dbReference type="Gene3D" id="2.170.16.10">
    <property type="entry name" value="Hedgehog/Intein (Hint) domain"/>
    <property type="match status" value="2"/>
</dbReference>
<keyword evidence="3 17" id="KW-0235">DNA replication</keyword>
<keyword evidence="6 17" id="KW-0378">Hydrolase</keyword>
<dbReference type="InterPro" id="IPR007868">
    <property type="entry name" value="Hom_end_hint"/>
</dbReference>
<feature type="domain" description="SF4 helicase" evidence="19">
    <location>
        <begin position="876"/>
        <end position="936"/>
    </location>
</feature>
<evidence type="ECO:0000256" key="8">
    <source>
        <dbReference type="ARBA" id="ARBA00022813"/>
    </source>
</evidence>
<dbReference type="PROSITE" id="PS50817">
    <property type="entry name" value="INTEIN_N_TER"/>
    <property type="match status" value="1"/>
</dbReference>
<comment type="catalytic activity">
    <reaction evidence="15 17">
        <text>ATP + H2O = ADP + phosphate + H(+)</text>
        <dbReference type="Rhea" id="RHEA:13065"/>
        <dbReference type="ChEBI" id="CHEBI:15377"/>
        <dbReference type="ChEBI" id="CHEBI:15378"/>
        <dbReference type="ChEBI" id="CHEBI:30616"/>
        <dbReference type="ChEBI" id="CHEBI:43474"/>
        <dbReference type="ChEBI" id="CHEBI:456216"/>
        <dbReference type="EC" id="5.6.2.3"/>
    </reaction>
</comment>
<dbReference type="GO" id="GO:0006269">
    <property type="term" value="P:DNA replication, synthesis of primer"/>
    <property type="evidence" value="ECO:0007669"/>
    <property type="project" value="UniProtKB-UniRule"/>
</dbReference>
<protein>
    <recommendedName>
        <fullName evidence="16 17">Replicative DNA helicase</fullName>
        <ecNumber evidence="16 17">5.6.2.3</ecNumber>
    </recommendedName>
</protein>
<comment type="caution">
    <text evidence="20">The sequence shown here is derived from an EMBL/GenBank/DDBJ whole genome shotgun (WGS) entry which is preliminary data.</text>
</comment>
<evidence type="ECO:0000256" key="5">
    <source>
        <dbReference type="ARBA" id="ARBA00022741"/>
    </source>
</evidence>
<dbReference type="SUPFAM" id="SSF51294">
    <property type="entry name" value="Hedgehog/intein (Hint) domain"/>
    <property type="match status" value="2"/>
</dbReference>
<dbReference type="InterPro" id="IPR016136">
    <property type="entry name" value="DNA_helicase_N/primase_C"/>
</dbReference>
<dbReference type="InterPro" id="IPR036844">
    <property type="entry name" value="Hint_dom_sf"/>
</dbReference>
<evidence type="ECO:0000256" key="12">
    <source>
        <dbReference type="ARBA" id="ARBA00023235"/>
    </source>
</evidence>
<dbReference type="PROSITE" id="PS51199">
    <property type="entry name" value="SF4_HELICASE"/>
    <property type="match status" value="3"/>
</dbReference>
<dbReference type="GO" id="GO:0043139">
    <property type="term" value="F:5'-3' DNA helicase activity"/>
    <property type="evidence" value="ECO:0007669"/>
    <property type="project" value="UniProtKB-EC"/>
</dbReference>
<dbReference type="PANTHER" id="PTHR30153">
    <property type="entry name" value="REPLICATIVE DNA HELICASE DNAB"/>
    <property type="match status" value="1"/>
</dbReference>
<keyword evidence="2 17" id="KW-0639">Primosome</keyword>
<evidence type="ECO:0000256" key="17">
    <source>
        <dbReference type="RuleBase" id="RU362085"/>
    </source>
</evidence>
<dbReference type="SUPFAM" id="SSF55608">
    <property type="entry name" value="Homing endonucleases"/>
    <property type="match status" value="1"/>
</dbReference>
<comment type="function">
    <text evidence="13 17">The main replicative DNA helicase, it participates in initiation and elongation during chromosome replication. Travels ahead of the DNA replisome, separating dsDNA into templates for DNA synthesis. A processive ATP-dependent 5'-3' DNA helicase it has DNA-dependent ATPase activity.</text>
</comment>
<evidence type="ECO:0000256" key="16">
    <source>
        <dbReference type="NCBIfam" id="TIGR00665"/>
    </source>
</evidence>
<evidence type="ECO:0000256" key="10">
    <source>
        <dbReference type="ARBA" id="ARBA00023000"/>
    </source>
</evidence>
<dbReference type="GO" id="GO:0016887">
    <property type="term" value="F:ATP hydrolysis activity"/>
    <property type="evidence" value="ECO:0007669"/>
    <property type="project" value="RHEA"/>
</dbReference>